<dbReference type="EMBL" id="JAVDYC010000001">
    <property type="protein sequence ID" value="MDR7323348.1"/>
    <property type="molecule type" value="Genomic_DNA"/>
</dbReference>
<feature type="transmembrane region" description="Helical" evidence="3">
    <location>
        <begin position="53"/>
        <end position="74"/>
    </location>
</feature>
<feature type="coiled-coil region" evidence="1">
    <location>
        <begin position="278"/>
        <end position="463"/>
    </location>
</feature>
<name>A0AAE3ZSG9_9ACTN</name>
<dbReference type="RefSeq" id="WP_310415087.1">
    <property type="nucleotide sequence ID" value="NZ_JAVDYC010000001.1"/>
</dbReference>
<evidence type="ECO:0000313" key="4">
    <source>
        <dbReference type="EMBL" id="MDR7323348.1"/>
    </source>
</evidence>
<dbReference type="AlphaFoldDB" id="A0AAE3ZSG9"/>
<reference evidence="4 5" key="1">
    <citation type="submission" date="2023-07" db="EMBL/GenBank/DDBJ databases">
        <title>Sequencing the genomes of 1000 actinobacteria strains.</title>
        <authorList>
            <person name="Klenk H.-P."/>
        </authorList>
    </citation>
    <scope>NUCLEOTIDE SEQUENCE [LARGE SCALE GENOMIC DNA]</scope>
    <source>
        <strain evidence="4 5">DSM 44711</strain>
    </source>
</reference>
<feature type="compositionally biased region" description="Basic and acidic residues" evidence="2">
    <location>
        <begin position="480"/>
        <end position="506"/>
    </location>
</feature>
<dbReference type="Proteomes" id="UP001183629">
    <property type="component" value="Unassembled WGS sequence"/>
</dbReference>
<proteinExistence type="predicted"/>
<feature type="region of interest" description="Disordered" evidence="2">
    <location>
        <begin position="480"/>
        <end position="509"/>
    </location>
</feature>
<keyword evidence="3" id="KW-0812">Transmembrane</keyword>
<feature type="transmembrane region" description="Helical" evidence="3">
    <location>
        <begin position="119"/>
        <end position="139"/>
    </location>
</feature>
<evidence type="ECO:0000256" key="3">
    <source>
        <dbReference type="SAM" id="Phobius"/>
    </source>
</evidence>
<keyword evidence="5" id="KW-1185">Reference proteome</keyword>
<feature type="transmembrane region" description="Helical" evidence="3">
    <location>
        <begin position="23"/>
        <end position="41"/>
    </location>
</feature>
<keyword evidence="3" id="KW-1133">Transmembrane helix</keyword>
<organism evidence="4 5">
    <name type="scientific">Catenuloplanes niger</name>
    <dbReference type="NCBI Taxonomy" id="587534"/>
    <lineage>
        <taxon>Bacteria</taxon>
        <taxon>Bacillati</taxon>
        <taxon>Actinomycetota</taxon>
        <taxon>Actinomycetes</taxon>
        <taxon>Micromonosporales</taxon>
        <taxon>Micromonosporaceae</taxon>
        <taxon>Catenuloplanes</taxon>
    </lineage>
</organism>
<feature type="transmembrane region" description="Helical" evidence="3">
    <location>
        <begin position="80"/>
        <end position="98"/>
    </location>
</feature>
<evidence type="ECO:0000256" key="2">
    <source>
        <dbReference type="SAM" id="MobiDB-lite"/>
    </source>
</evidence>
<accession>A0AAE3ZSG9</accession>
<sequence>MDIETFLDALGTAWRFARAHEDAVTIAVGGALVLAALVAMKRADRKTGRPDRVLRRWLGLAILGFSAEGMWEVASEDLNLARGLALIFFAIGDVAIICEMITAEKSRLGSIKQRKHLRAVWTIATILGAIVACSADTPVEIPLRFVLPLLAVWVWKLGLQELGENEVVERDENALTWMIGPWLRQRVIALGLAKPGKADLETIDRAQLIDRLTRLRFRLWKAGRDGKTALVTKLTARWHRLTLDADDAMLAEVAERVQRTLVAEARTRPLTAEQVDQLAATERAAAEAIAAAEQAAANAVAAAADTERQRDAAVADLARQLDEAIAAMERQQHDAEAAAAEQRRQAERQQQAIAAAVAAAEEAERQRQADVRQAAAEAAGLRRQIERQQQDAAAAAERQQRAVAAAEAARREDAAAAQRLVAELRQAAEAAAADRREAVAEAGRQAERQVAEMRRLLDDARGESAARGAQVDQLRAELAEARTRPARRTSAEETAARVAEYREEHPTATQEATAKALRLGVRTVRTYWSAAELAEAAR</sequence>
<protein>
    <submittedName>
        <fullName evidence="4">Uncharacterized protein</fullName>
    </submittedName>
</protein>
<keyword evidence="3" id="KW-0472">Membrane</keyword>
<gene>
    <name evidence="4" type="ORF">J2S44_003598</name>
</gene>
<comment type="caution">
    <text evidence="4">The sequence shown here is derived from an EMBL/GenBank/DDBJ whole genome shotgun (WGS) entry which is preliminary data.</text>
</comment>
<evidence type="ECO:0000256" key="1">
    <source>
        <dbReference type="SAM" id="Coils"/>
    </source>
</evidence>
<keyword evidence="1" id="KW-0175">Coiled coil</keyword>
<evidence type="ECO:0000313" key="5">
    <source>
        <dbReference type="Proteomes" id="UP001183629"/>
    </source>
</evidence>